<comment type="caution">
    <text evidence="2">The sequence shown here is derived from an EMBL/GenBank/DDBJ whole genome shotgun (WGS) entry which is preliminary data.</text>
</comment>
<feature type="region of interest" description="Disordered" evidence="1">
    <location>
        <begin position="231"/>
        <end position="252"/>
    </location>
</feature>
<evidence type="ECO:0008006" key="4">
    <source>
        <dbReference type="Google" id="ProtNLM"/>
    </source>
</evidence>
<evidence type="ECO:0000313" key="2">
    <source>
        <dbReference type="EMBL" id="RHZ47005.1"/>
    </source>
</evidence>
<dbReference type="EMBL" id="NKHU02000234">
    <property type="protein sequence ID" value="RHZ47005.1"/>
    <property type="molecule type" value="Genomic_DNA"/>
</dbReference>
<sequence>MVTPTTYILGDDPNTTHRLNACSFQQSAITTFSGHQYAGFYTSKLSLGPRQVTLARHDITKPTSPWQCLTFEDYQQTTDDGHNAISIGICAGDGTIHIAFDHHCDTLKYRVSRQGLAHDTSPTSWKPENFGPILSHLPGQSADLVNVTYPRFLPAGNELFFECRIGKAGAGSDILYRYDSKTAHSVPLGTYLIGTKCNPYPNGLSFHQGTNTLHVTWTNRHFIDYEGANDHTSTAHKAQAGPNGPENNEGLYHAYATNSGTTWHSSRRELVTTPSGLDSQDTRLQVKDIPRNSGIMNQEAQHVDVHGGIHVLNRESTTGQESWVHYHCPPDGDGDGGRWGFAPLPLIYPTPTGPRGKVVYCAKTDAVLFVLPSNTENEVIIARSRRDNVRADFRVVWRGVGFVGEPLVDEEALLEFDVLSIFMLKETEMGGRKIIVLQFDVDDLV</sequence>
<evidence type="ECO:0000313" key="3">
    <source>
        <dbReference type="Proteomes" id="UP000215305"/>
    </source>
</evidence>
<dbReference type="GeneID" id="38126876"/>
<proteinExistence type="predicted"/>
<name>A0A397G7L6_ASPTH</name>
<dbReference type="Proteomes" id="UP000215305">
    <property type="component" value="Unassembled WGS sequence"/>
</dbReference>
<accession>A0A397G7L6</accession>
<dbReference type="RefSeq" id="XP_026611386.1">
    <property type="nucleotide sequence ID" value="XM_026758521.1"/>
</dbReference>
<dbReference type="Pfam" id="PF15892">
    <property type="entry name" value="BNR_4"/>
    <property type="match status" value="1"/>
</dbReference>
<dbReference type="AlphaFoldDB" id="A0A397G7L6"/>
<evidence type="ECO:0000256" key="1">
    <source>
        <dbReference type="SAM" id="MobiDB-lite"/>
    </source>
</evidence>
<protein>
    <recommendedName>
        <fullName evidence="4">Dockerin type 1</fullName>
    </recommendedName>
</protein>
<dbReference type="VEuPathDB" id="FungiDB:CDV56_104902"/>
<reference evidence="2" key="1">
    <citation type="submission" date="2018-08" db="EMBL/GenBank/DDBJ databases">
        <title>Draft genome sequence of azole-resistant Aspergillus thermomutatus (Neosartorya pseudofischeri) strain HMR AF 39, isolated from a human nasal aspirate.</title>
        <authorList>
            <person name="Parent-Michaud M."/>
            <person name="Dufresne P.J."/>
            <person name="Fournier E."/>
            <person name="Martineau C."/>
            <person name="Moreira S."/>
            <person name="Perkins V."/>
            <person name="De Repentigny L."/>
            <person name="Dufresne S.F."/>
        </authorList>
    </citation>
    <scope>NUCLEOTIDE SEQUENCE [LARGE SCALE GENOMIC DNA]</scope>
    <source>
        <strain evidence="2">HMR AF 39</strain>
    </source>
</reference>
<gene>
    <name evidence="2" type="ORF">CDV56_104902</name>
</gene>
<organism evidence="2 3">
    <name type="scientific">Aspergillus thermomutatus</name>
    <name type="common">Neosartorya pseudofischeri</name>
    <dbReference type="NCBI Taxonomy" id="41047"/>
    <lineage>
        <taxon>Eukaryota</taxon>
        <taxon>Fungi</taxon>
        <taxon>Dikarya</taxon>
        <taxon>Ascomycota</taxon>
        <taxon>Pezizomycotina</taxon>
        <taxon>Eurotiomycetes</taxon>
        <taxon>Eurotiomycetidae</taxon>
        <taxon>Eurotiales</taxon>
        <taxon>Aspergillaceae</taxon>
        <taxon>Aspergillus</taxon>
        <taxon>Aspergillus subgen. Fumigati</taxon>
    </lineage>
</organism>
<dbReference type="OrthoDB" id="9978204at2759"/>
<keyword evidence="3" id="KW-1185">Reference proteome</keyword>